<dbReference type="GO" id="GO:0005737">
    <property type="term" value="C:cytoplasm"/>
    <property type="evidence" value="ECO:0007669"/>
    <property type="project" value="TreeGrafter"/>
</dbReference>
<dbReference type="SUPFAM" id="SSF53649">
    <property type="entry name" value="Alkaline phosphatase-like"/>
    <property type="match status" value="1"/>
</dbReference>
<dbReference type="InterPro" id="IPR000917">
    <property type="entry name" value="Sulfatase_N"/>
</dbReference>
<dbReference type="Proteomes" id="UP000198866">
    <property type="component" value="Unassembled WGS sequence"/>
</dbReference>
<feature type="domain" description="Sulfatase N-terminal" evidence="3">
    <location>
        <begin position="4"/>
        <end position="341"/>
    </location>
</feature>
<evidence type="ECO:0000256" key="1">
    <source>
        <dbReference type="ARBA" id="ARBA00022723"/>
    </source>
</evidence>
<sequence length="488" mass="53724">MKPSNVLILMADEHNARMLGCAGHPLAKTPNLDALAARGTRFTNAYTNCPICVPARASFATGRYVNEIGYWDNSIAYDGRVQSWGHRLQAAKIPVESIGKLHYRKQSDPVGLDRQHLPMHIKDGIGMVHLSIRRQFPDFVTEARHVASIPMSAAEGESEYTRYDRRIADAACDWLQRAANEDGNWVLFVSFVTPHYPLCAPKEFLDLYRTVEMPEGKRAAGSGFQLHPWLQRFAASGRATVEQQKKAFAAYLALCSFMDAQIGRVLSALQQAGLTDSTRIIYTSDHGESAGARGLWGKSNHYEEAAAIPLIVAGPDVPVGRVCNTPVTLIDAYPSILQAAGLSLEGKEVTRGQSLFDLASLPDDIERVAFSEYHAGGSPSASYMVRNGRFKLIYYVGFSSELFDLETDPEESTNLADDPSYASVVAELKRILRSIVDPEDADKRANLAQRELIQSLGGPEKVMADMVAEKPYTPVPENIASQFARSNR</sequence>
<dbReference type="GO" id="GO:0046872">
    <property type="term" value="F:metal ion binding"/>
    <property type="evidence" value="ECO:0007669"/>
    <property type="project" value="UniProtKB-KW"/>
</dbReference>
<evidence type="ECO:0000313" key="4">
    <source>
        <dbReference type="EMBL" id="SEK11775.1"/>
    </source>
</evidence>
<keyword evidence="1" id="KW-0479">Metal-binding</keyword>
<dbReference type="CDD" id="cd16037">
    <property type="entry name" value="sulfatase_like"/>
    <property type="match status" value="1"/>
</dbReference>
<dbReference type="GO" id="GO:0008484">
    <property type="term" value="F:sulfuric ester hydrolase activity"/>
    <property type="evidence" value="ECO:0007669"/>
    <property type="project" value="TreeGrafter"/>
</dbReference>
<evidence type="ECO:0000259" key="3">
    <source>
        <dbReference type="Pfam" id="PF00884"/>
    </source>
</evidence>
<accession>A0A1H7EM61</accession>
<organism evidence="4 5">
    <name type="scientific">Paraburkholderia diazotrophica</name>
    <dbReference type="NCBI Taxonomy" id="667676"/>
    <lineage>
        <taxon>Bacteria</taxon>
        <taxon>Pseudomonadati</taxon>
        <taxon>Pseudomonadota</taxon>
        <taxon>Betaproteobacteria</taxon>
        <taxon>Burkholderiales</taxon>
        <taxon>Burkholderiaceae</taxon>
        <taxon>Paraburkholderia</taxon>
    </lineage>
</organism>
<dbReference type="PANTHER" id="PTHR45953:SF1">
    <property type="entry name" value="IDURONATE 2-SULFATASE"/>
    <property type="match status" value="1"/>
</dbReference>
<name>A0A1H7EM61_9BURK</name>
<dbReference type="OrthoDB" id="9766107at2"/>
<dbReference type="Pfam" id="PF00884">
    <property type="entry name" value="Sulfatase"/>
    <property type="match status" value="1"/>
</dbReference>
<dbReference type="RefSeq" id="WP_090873628.1">
    <property type="nucleotide sequence ID" value="NZ_FNYE01000053.1"/>
</dbReference>
<dbReference type="InterPro" id="IPR017850">
    <property type="entry name" value="Alkaline_phosphatase_core_sf"/>
</dbReference>
<gene>
    <name evidence="4" type="ORF">SAMN05192539_105338</name>
</gene>
<dbReference type="Gene3D" id="3.40.720.10">
    <property type="entry name" value="Alkaline Phosphatase, subunit A"/>
    <property type="match status" value="1"/>
</dbReference>
<reference evidence="5" key="1">
    <citation type="submission" date="2016-10" db="EMBL/GenBank/DDBJ databases">
        <authorList>
            <person name="Varghese N."/>
            <person name="Submissions S."/>
        </authorList>
    </citation>
    <scope>NUCLEOTIDE SEQUENCE [LARGE SCALE GENOMIC DNA]</scope>
    <source>
        <strain evidence="5">LMG 26031</strain>
    </source>
</reference>
<dbReference type="EMBL" id="FNYE01000053">
    <property type="protein sequence ID" value="SEK11775.1"/>
    <property type="molecule type" value="Genomic_DNA"/>
</dbReference>
<dbReference type="PANTHER" id="PTHR45953">
    <property type="entry name" value="IDURONATE 2-SULFATASE"/>
    <property type="match status" value="1"/>
</dbReference>
<evidence type="ECO:0000313" key="5">
    <source>
        <dbReference type="Proteomes" id="UP000198866"/>
    </source>
</evidence>
<dbReference type="AlphaFoldDB" id="A0A1H7EM61"/>
<dbReference type="STRING" id="667676.SAMN05192539_105338"/>
<keyword evidence="5" id="KW-1185">Reference proteome</keyword>
<evidence type="ECO:0000256" key="2">
    <source>
        <dbReference type="ARBA" id="ARBA00022801"/>
    </source>
</evidence>
<protein>
    <submittedName>
        <fullName evidence="4">Choline-sulfatase</fullName>
    </submittedName>
</protein>
<keyword evidence="2" id="KW-0378">Hydrolase</keyword>
<proteinExistence type="predicted"/>